<dbReference type="OrthoDB" id="191139at2759"/>
<feature type="region of interest" description="Disordered" evidence="1">
    <location>
        <begin position="449"/>
        <end position="481"/>
    </location>
</feature>
<evidence type="ECO:0000313" key="2">
    <source>
        <dbReference type="EMBL" id="CCO19401.1"/>
    </source>
</evidence>
<dbReference type="InterPro" id="IPR051468">
    <property type="entry name" value="Fungal_SecMetab_SDRs"/>
</dbReference>
<evidence type="ECO:0000313" key="3">
    <source>
        <dbReference type="Proteomes" id="UP000198341"/>
    </source>
</evidence>
<proteinExistence type="predicted"/>
<sequence>MKKKEKKQNHHREEEHQQKEEEEEEEEEEQSATMRFEEKLNEIRGFSAEELNACVKVLQRVAPAKNTAKYDEKTLEEEEKEEEEEEEGERKPREGDESECAAFTEKTSSSLKSKSFKTVLELKQHKRLRTSLLPLVEYFTAKLYRGQDPKEYRERTQSKRAKNDRNQRMRAMDRDAVAKTKLREERMRKLRRLEETNFNNDASEEAEVLEWKRETDDAGKRALGNGTEDGGACAIEEKEKEKKQKQLKSSMLVPDGVVEEEDVENIMDDDEKRATAQNTLHNPNACYCCKKRFTEVHHFYASMCPSCAEENYFRRHFTCDMRGRYCIVTGARVKIGFRVALKLLKAGAFVVATTRFPEDARERFKRTDEELLRKQKQKESFMSRLKIVAMDLRDLPALEKLCEKLNKELPRLDVIVNNACQTVRRPPTYYKHLLKGELVKKKERREKRRMIGNGGGEGENDNLLLTTTTTDDTNNDDDDDEWTVPTSVLQSQLEVLEKDKEYAAADETSAMITTTAKTKTNAVFPENVFDVNGQQVDLRTQNSWTMKLGEIETPELLEVLAVNAAAPFVLNGKLRALMKRTAMELPVPSKTIKTMQEDEKRCAFIVNVSAMEGKFYRYKTANHPHTNMAKAALNMMTATCAKDYKKDFIYMTCVDTGWINDENPLPVASRIAKEHNFQTPIDEEDAAARVVGPIFESVAEDEDDDEEEEKEEKEEEEEQTRGRAKSSSSPFLAGRRGGGERREGGRKRVWPPKSGVFLKDFKESEW</sequence>
<dbReference type="RefSeq" id="XP_007509598.1">
    <property type="nucleotide sequence ID" value="XM_007509536.1"/>
</dbReference>
<dbReference type="GeneID" id="19012239"/>
<feature type="region of interest" description="Disordered" evidence="1">
    <location>
        <begin position="62"/>
        <end position="115"/>
    </location>
</feature>
<gene>
    <name evidence="2" type="ordered locus">Bathy13g02870</name>
</gene>
<evidence type="ECO:0000256" key="1">
    <source>
        <dbReference type="SAM" id="MobiDB-lite"/>
    </source>
</evidence>
<reference evidence="2 3" key="1">
    <citation type="submission" date="2011-10" db="EMBL/GenBank/DDBJ databases">
        <authorList>
            <person name="Genoscope - CEA"/>
        </authorList>
    </citation>
    <scope>NUCLEOTIDE SEQUENCE [LARGE SCALE GENOMIC DNA]</scope>
    <source>
        <strain evidence="2 3">RCC 1105</strain>
    </source>
</reference>
<feature type="compositionally biased region" description="Basic residues" evidence="1">
    <location>
        <begin position="1"/>
        <end position="10"/>
    </location>
</feature>
<feature type="compositionally biased region" description="Low complexity" evidence="1">
    <location>
        <begin position="461"/>
        <end position="472"/>
    </location>
</feature>
<dbReference type="PANTHER" id="PTHR43544">
    <property type="entry name" value="SHORT-CHAIN DEHYDROGENASE/REDUCTASE"/>
    <property type="match status" value="1"/>
</dbReference>
<feature type="region of interest" description="Disordered" evidence="1">
    <location>
        <begin position="148"/>
        <end position="170"/>
    </location>
</feature>
<dbReference type="InterPro" id="IPR036291">
    <property type="entry name" value="NAD(P)-bd_dom_sf"/>
</dbReference>
<feature type="compositionally biased region" description="Acidic residues" evidence="1">
    <location>
        <begin position="20"/>
        <end position="30"/>
    </location>
</feature>
<keyword evidence="3" id="KW-1185">Reference proteome</keyword>
<feature type="region of interest" description="Disordered" evidence="1">
    <location>
        <begin position="696"/>
        <end position="754"/>
    </location>
</feature>
<feature type="region of interest" description="Disordered" evidence="1">
    <location>
        <begin position="1"/>
        <end position="38"/>
    </location>
</feature>
<feature type="compositionally biased region" description="Acidic residues" evidence="1">
    <location>
        <begin position="698"/>
        <end position="718"/>
    </location>
</feature>
<feature type="compositionally biased region" description="Low complexity" evidence="1">
    <location>
        <begin position="104"/>
        <end position="115"/>
    </location>
</feature>
<accession>K8EN08</accession>
<dbReference type="PANTHER" id="PTHR43544:SF2">
    <property type="entry name" value="OXIDOREDUCTASE"/>
    <property type="match status" value="1"/>
</dbReference>
<dbReference type="KEGG" id="bpg:Bathy13g02870"/>
<dbReference type="STRING" id="41875.K8EN08"/>
<feature type="compositionally biased region" description="Acidic residues" evidence="1">
    <location>
        <begin position="74"/>
        <end position="87"/>
    </location>
</feature>
<name>K8EN08_9CHLO</name>
<dbReference type="SUPFAM" id="SSF51735">
    <property type="entry name" value="NAD(P)-binding Rossmann-fold domains"/>
    <property type="match status" value="1"/>
</dbReference>
<feature type="region of interest" description="Disordered" evidence="1">
    <location>
        <begin position="219"/>
        <end position="251"/>
    </location>
</feature>
<feature type="compositionally biased region" description="Basic and acidic residues" evidence="1">
    <location>
        <begin position="235"/>
        <end position="244"/>
    </location>
</feature>
<protein>
    <submittedName>
        <fullName evidence="2">Oxidoreductase</fullName>
    </submittedName>
</protein>
<organism evidence="2 3">
    <name type="scientific">Bathycoccus prasinos</name>
    <dbReference type="NCBI Taxonomy" id="41875"/>
    <lineage>
        <taxon>Eukaryota</taxon>
        <taxon>Viridiplantae</taxon>
        <taxon>Chlorophyta</taxon>
        <taxon>Mamiellophyceae</taxon>
        <taxon>Mamiellales</taxon>
        <taxon>Bathycoccaceae</taxon>
        <taxon>Bathycoccus</taxon>
    </lineage>
</organism>
<dbReference type="GO" id="GO:0016491">
    <property type="term" value="F:oxidoreductase activity"/>
    <property type="evidence" value="ECO:0007669"/>
    <property type="project" value="TreeGrafter"/>
</dbReference>
<dbReference type="EMBL" id="FO082266">
    <property type="protein sequence ID" value="CCO19401.1"/>
    <property type="molecule type" value="Genomic_DNA"/>
</dbReference>
<dbReference type="Gene3D" id="3.40.50.720">
    <property type="entry name" value="NAD(P)-binding Rossmann-like Domain"/>
    <property type="match status" value="2"/>
</dbReference>
<dbReference type="Pfam" id="PF00106">
    <property type="entry name" value="adh_short"/>
    <property type="match status" value="1"/>
</dbReference>
<dbReference type="Proteomes" id="UP000198341">
    <property type="component" value="Chromosome 13"/>
</dbReference>
<dbReference type="AlphaFoldDB" id="K8EN08"/>
<dbReference type="InterPro" id="IPR002347">
    <property type="entry name" value="SDR_fam"/>
</dbReference>
<dbReference type="GO" id="GO:0005737">
    <property type="term" value="C:cytoplasm"/>
    <property type="evidence" value="ECO:0007669"/>
    <property type="project" value="TreeGrafter"/>
</dbReference>